<protein>
    <submittedName>
        <fullName evidence="13">Cytochrome ubiquinol oxidase subunit I</fullName>
    </submittedName>
</protein>
<keyword evidence="4 12" id="KW-1003">Cell membrane</keyword>
<keyword evidence="5 12" id="KW-0349">Heme</keyword>
<keyword evidence="3 12" id="KW-0813">Transport</keyword>
<evidence type="ECO:0000313" key="14">
    <source>
        <dbReference type="Proteomes" id="UP000637002"/>
    </source>
</evidence>
<keyword evidence="11 12" id="KW-0472">Membrane</keyword>
<feature type="transmembrane region" description="Helical" evidence="12">
    <location>
        <begin position="20"/>
        <end position="43"/>
    </location>
</feature>
<dbReference type="Pfam" id="PF01654">
    <property type="entry name" value="Cyt_bd_oxida_I"/>
    <property type="match status" value="1"/>
</dbReference>
<feature type="transmembrane region" description="Helical" evidence="12">
    <location>
        <begin position="183"/>
        <end position="207"/>
    </location>
</feature>
<dbReference type="GO" id="GO:0009055">
    <property type="term" value="F:electron transfer activity"/>
    <property type="evidence" value="ECO:0007669"/>
    <property type="project" value="UniProtKB-UniRule"/>
</dbReference>
<evidence type="ECO:0000256" key="12">
    <source>
        <dbReference type="PIRNR" id="PIRNR006446"/>
    </source>
</evidence>
<evidence type="ECO:0000256" key="4">
    <source>
        <dbReference type="ARBA" id="ARBA00022475"/>
    </source>
</evidence>
<dbReference type="GO" id="GO:0070069">
    <property type="term" value="C:cytochrome complex"/>
    <property type="evidence" value="ECO:0007669"/>
    <property type="project" value="UniProtKB-UniRule"/>
</dbReference>
<dbReference type="PIRSF" id="PIRSF006446">
    <property type="entry name" value="Cyt_quinol_oxidase_1"/>
    <property type="match status" value="1"/>
</dbReference>
<feature type="transmembrane region" description="Helical" evidence="12">
    <location>
        <begin position="125"/>
        <end position="146"/>
    </location>
</feature>
<reference evidence="13" key="1">
    <citation type="journal article" date="2014" name="Int. J. Syst. Evol. Microbiol.">
        <title>Complete genome sequence of Corynebacterium casei LMG S-19264T (=DSM 44701T), isolated from a smear-ripened cheese.</title>
        <authorList>
            <consortium name="US DOE Joint Genome Institute (JGI-PGF)"/>
            <person name="Walter F."/>
            <person name="Albersmeier A."/>
            <person name="Kalinowski J."/>
            <person name="Ruckert C."/>
        </authorList>
    </citation>
    <scope>NUCLEOTIDE SEQUENCE</scope>
    <source>
        <strain evidence="13">CGMCC 1.12919</strain>
    </source>
</reference>
<organism evidence="13 14">
    <name type="scientific">Chelatococcus reniformis</name>
    <dbReference type="NCBI Taxonomy" id="1494448"/>
    <lineage>
        <taxon>Bacteria</taxon>
        <taxon>Pseudomonadati</taxon>
        <taxon>Pseudomonadota</taxon>
        <taxon>Alphaproteobacteria</taxon>
        <taxon>Hyphomicrobiales</taxon>
        <taxon>Chelatococcaceae</taxon>
        <taxon>Chelatococcus</taxon>
    </lineage>
</organism>
<dbReference type="Proteomes" id="UP000637002">
    <property type="component" value="Unassembled WGS sequence"/>
</dbReference>
<proteinExistence type="inferred from homology"/>
<evidence type="ECO:0000256" key="10">
    <source>
        <dbReference type="ARBA" id="ARBA00023004"/>
    </source>
</evidence>
<evidence type="ECO:0000256" key="5">
    <source>
        <dbReference type="ARBA" id="ARBA00022617"/>
    </source>
</evidence>
<name>A0A916XD02_9HYPH</name>
<evidence type="ECO:0000256" key="3">
    <source>
        <dbReference type="ARBA" id="ARBA00022448"/>
    </source>
</evidence>
<keyword evidence="8 12" id="KW-0249">Electron transport</keyword>
<keyword evidence="7 12" id="KW-0479">Metal-binding</keyword>
<sequence>MELDATLLARIQFGFTITWHIIFPAFTIGTSAFVATLLARHLWTGDERYKQLARYWTKIFAVSFAMGVVSGIVLSYQFGTNWSRFSVVVGNVVGPLIGYEVLTAFFLEATFLGVMLFGWNRVPDWLHFVSALMVAVGTLMSAFWILSANSWMQYPTGHEMRDGIAYPVDWLKIVFNPTFPLRLAHMVVAAYLTTAVVVLAVGARHLLAGRFEEQSKTMVRMGLGLALILAPTQIIIGDFHGQATAKYQPAKLAAIEGHWPAHEVAPLVLFAWPNETTESNDFQIAIPHLGSFIILHDWNGIYPGLKAFPPQDRPPVAPPFFGFRIMVGMGVLMLTLTLWGGVLWLRGRLFESRLWLTAASWAWPLGFIAIVAGWYTTEIGRQPWIANGILRTVDARSPVAFEAVLVSLILFVVVYFLVFGVGILFINRLVNRGPDEGTAQTPEGMPHRPLSAAEGAVRHATRGAT</sequence>
<keyword evidence="14" id="KW-1185">Reference proteome</keyword>
<feature type="transmembrane region" description="Helical" evidence="12">
    <location>
        <begin position="354"/>
        <end position="375"/>
    </location>
</feature>
<dbReference type="RefSeq" id="WP_188609141.1">
    <property type="nucleotide sequence ID" value="NZ_BMGG01000003.1"/>
</dbReference>
<comment type="caution">
    <text evidence="13">The sequence shown here is derived from an EMBL/GenBank/DDBJ whole genome shotgun (WGS) entry which is preliminary data.</text>
</comment>
<evidence type="ECO:0000256" key="7">
    <source>
        <dbReference type="ARBA" id="ARBA00022723"/>
    </source>
</evidence>
<evidence type="ECO:0000256" key="2">
    <source>
        <dbReference type="ARBA" id="ARBA00009819"/>
    </source>
</evidence>
<gene>
    <name evidence="13" type="primary">cioA</name>
    <name evidence="13" type="ORF">GCM10010994_21570</name>
</gene>
<dbReference type="GO" id="GO:0046872">
    <property type="term" value="F:metal ion binding"/>
    <property type="evidence" value="ECO:0007669"/>
    <property type="project" value="UniProtKB-UniRule"/>
</dbReference>
<feature type="transmembrane region" description="Helical" evidence="12">
    <location>
        <begin position="55"/>
        <end position="76"/>
    </location>
</feature>
<feature type="transmembrane region" description="Helical" evidence="12">
    <location>
        <begin position="321"/>
        <end position="345"/>
    </location>
</feature>
<comment type="similarity">
    <text evidence="2 12">Belongs to the cytochrome ubiquinol oxidase subunit 1 family.</text>
</comment>
<keyword evidence="6 12" id="KW-0812">Transmembrane</keyword>
<keyword evidence="10 12" id="KW-0408">Iron</keyword>
<evidence type="ECO:0000256" key="6">
    <source>
        <dbReference type="ARBA" id="ARBA00022692"/>
    </source>
</evidence>
<evidence type="ECO:0000256" key="8">
    <source>
        <dbReference type="ARBA" id="ARBA00022982"/>
    </source>
</evidence>
<accession>A0A916XD02</accession>
<dbReference type="PANTHER" id="PTHR30365:SF14">
    <property type="entry name" value="CYTOCHROME BD MENAQUINOL OXIDASE SUBUNIT I-RELATED"/>
    <property type="match status" value="1"/>
</dbReference>
<evidence type="ECO:0000256" key="11">
    <source>
        <dbReference type="ARBA" id="ARBA00023136"/>
    </source>
</evidence>
<dbReference type="GO" id="GO:0005886">
    <property type="term" value="C:plasma membrane"/>
    <property type="evidence" value="ECO:0007669"/>
    <property type="project" value="UniProtKB-SubCell"/>
</dbReference>
<reference evidence="13" key="2">
    <citation type="submission" date="2020-09" db="EMBL/GenBank/DDBJ databases">
        <authorList>
            <person name="Sun Q."/>
            <person name="Zhou Y."/>
        </authorList>
    </citation>
    <scope>NUCLEOTIDE SEQUENCE</scope>
    <source>
        <strain evidence="13">CGMCC 1.12919</strain>
    </source>
</reference>
<feature type="transmembrane region" description="Helical" evidence="12">
    <location>
        <begin position="219"/>
        <end position="236"/>
    </location>
</feature>
<dbReference type="PANTHER" id="PTHR30365">
    <property type="entry name" value="CYTOCHROME D UBIQUINOL OXIDASE"/>
    <property type="match status" value="1"/>
</dbReference>
<dbReference type="GO" id="GO:0019646">
    <property type="term" value="P:aerobic electron transport chain"/>
    <property type="evidence" value="ECO:0007669"/>
    <property type="project" value="InterPro"/>
</dbReference>
<dbReference type="AlphaFoldDB" id="A0A916XD02"/>
<evidence type="ECO:0000256" key="1">
    <source>
        <dbReference type="ARBA" id="ARBA00004651"/>
    </source>
</evidence>
<keyword evidence="9 12" id="KW-1133">Transmembrane helix</keyword>
<comment type="subcellular location">
    <subcellularLocation>
        <location evidence="12">Cell inner membrane</location>
    </subcellularLocation>
    <subcellularLocation>
        <location evidence="1">Cell membrane</location>
        <topology evidence="1">Multi-pass membrane protein</topology>
    </subcellularLocation>
</comment>
<dbReference type="EMBL" id="BMGG01000003">
    <property type="protein sequence ID" value="GGC62655.1"/>
    <property type="molecule type" value="Genomic_DNA"/>
</dbReference>
<evidence type="ECO:0000256" key="9">
    <source>
        <dbReference type="ARBA" id="ARBA00022989"/>
    </source>
</evidence>
<dbReference type="GO" id="GO:0020037">
    <property type="term" value="F:heme binding"/>
    <property type="evidence" value="ECO:0007669"/>
    <property type="project" value="TreeGrafter"/>
</dbReference>
<evidence type="ECO:0000313" key="13">
    <source>
        <dbReference type="EMBL" id="GGC62655.1"/>
    </source>
</evidence>
<dbReference type="GO" id="GO:0016682">
    <property type="term" value="F:oxidoreductase activity, acting on diphenols and related substances as donors, oxygen as acceptor"/>
    <property type="evidence" value="ECO:0007669"/>
    <property type="project" value="TreeGrafter"/>
</dbReference>
<dbReference type="InterPro" id="IPR002585">
    <property type="entry name" value="Cyt-d_ubiquinol_oxidase_su_1"/>
</dbReference>
<feature type="transmembrane region" description="Helical" evidence="12">
    <location>
        <begin position="403"/>
        <end position="426"/>
    </location>
</feature>
<feature type="transmembrane region" description="Helical" evidence="12">
    <location>
        <begin position="96"/>
        <end position="118"/>
    </location>
</feature>